<proteinExistence type="predicted"/>
<sequence>MTMYATLEEAIDAAREEFLADHPGLEQDEANVQQFNVQKYVLQDGDIMWQVEFFADEGEDGECLPMLSGEAAQSVFDGDYDEIEIRQEWQEENTLHEWDEGEFQLEPRLIPRKAVLRQTNGMSVNYS</sequence>
<reference evidence="1 2" key="1">
    <citation type="submission" date="2018-06" db="EMBL/GenBank/DDBJ databases">
        <authorList>
            <consortium name="Pathogen Informatics"/>
            <person name="Doyle S."/>
        </authorList>
    </citation>
    <scope>NUCLEOTIDE SEQUENCE [LARGE SCALE GENOMIC DNA]</scope>
    <source>
        <strain evidence="1 2">NCTC8258</strain>
    </source>
</reference>
<protein>
    <submittedName>
        <fullName evidence="1">Acidic protein MsyB</fullName>
    </submittedName>
</protein>
<accession>A0A379WAY9</accession>
<dbReference type="InterPro" id="IPR025729">
    <property type="entry name" value="MsyB"/>
</dbReference>
<dbReference type="Pfam" id="PF13984">
    <property type="entry name" value="MsyB"/>
    <property type="match status" value="1"/>
</dbReference>
<evidence type="ECO:0000313" key="1">
    <source>
        <dbReference type="EMBL" id="SUH16354.1"/>
    </source>
</evidence>
<organism evidence="1 2">
    <name type="scientific">Salmonella enterica I</name>
    <dbReference type="NCBI Taxonomy" id="59201"/>
    <lineage>
        <taxon>Bacteria</taxon>
        <taxon>Pseudomonadati</taxon>
        <taxon>Pseudomonadota</taxon>
        <taxon>Gammaproteobacteria</taxon>
        <taxon>Enterobacterales</taxon>
        <taxon>Enterobacteriaceae</taxon>
        <taxon>Salmonella</taxon>
    </lineage>
</organism>
<evidence type="ECO:0000313" key="2">
    <source>
        <dbReference type="Proteomes" id="UP000255509"/>
    </source>
</evidence>
<dbReference type="Proteomes" id="UP000255509">
    <property type="component" value="Unassembled WGS sequence"/>
</dbReference>
<dbReference type="EMBL" id="UGXS01000004">
    <property type="protein sequence ID" value="SUH16354.1"/>
    <property type="molecule type" value="Genomic_DNA"/>
</dbReference>
<dbReference type="AlphaFoldDB" id="A0A379WAY9"/>
<gene>
    <name evidence="1" type="primary">msyB</name>
    <name evidence="1" type="ORF">NCTC8258_04112</name>
</gene>
<name>A0A379WAY9_SALET</name>
<dbReference type="NCBIfam" id="NF008544">
    <property type="entry name" value="PRK11467.1"/>
    <property type="match status" value="1"/>
</dbReference>